<dbReference type="PANTHER" id="PTHR37804">
    <property type="entry name" value="CDAA REGULATORY PROTEIN CDAR"/>
    <property type="match status" value="1"/>
</dbReference>
<feature type="compositionally biased region" description="Low complexity" evidence="1">
    <location>
        <begin position="333"/>
        <end position="352"/>
    </location>
</feature>
<keyword evidence="3" id="KW-1185">Reference proteome</keyword>
<name>A0A4R2RPM1_9FIRM</name>
<feature type="compositionally biased region" description="Basic and acidic residues" evidence="1">
    <location>
        <begin position="323"/>
        <end position="332"/>
    </location>
</feature>
<protein>
    <submittedName>
        <fullName evidence="2">YbbR domain-containing protein</fullName>
    </submittedName>
</protein>
<organism evidence="2 3">
    <name type="scientific">Heliophilum fasciatum</name>
    <dbReference type="NCBI Taxonomy" id="35700"/>
    <lineage>
        <taxon>Bacteria</taxon>
        <taxon>Bacillati</taxon>
        <taxon>Bacillota</taxon>
        <taxon>Clostridia</taxon>
        <taxon>Eubacteriales</taxon>
        <taxon>Heliobacteriaceae</taxon>
        <taxon>Heliophilum</taxon>
    </lineage>
</organism>
<sequence>MNWASIARRNWVYKVAALVLSVLLWVYVQAEQQGSQVLTIPLDVEGLEAGYVLDPEPPKVVELKVKGPKASLTTLSSRDFRARISLTGARPGSVVIAIQVDSPPAVQVISKTPAELELNVDTLHNRSIPVAYEFKGTLPAGYKAGQPVIRPGEVMVSGAKNRVDAINRVYVQIPVNSKENLATSLPVRLQIPGGTGEDNNVRISPKAVDVYMPVTEEEQARTVQVRPVQSGSPADGYKVAGLRVEPAQVAISGTSSALQTITAISTASLDVNGARADVVRDLPLLVPNGVKVSGPQSVRVTAVVVPANSGTVPTPAPAPVPEAPKEPVKEEPTPGGTAGTPVGPSTGTTGGE</sequence>
<dbReference type="InterPro" id="IPR012505">
    <property type="entry name" value="YbbR"/>
</dbReference>
<accession>A0A4R2RPM1</accession>
<feature type="region of interest" description="Disordered" evidence="1">
    <location>
        <begin position="308"/>
        <end position="352"/>
    </location>
</feature>
<proteinExistence type="predicted"/>
<dbReference type="RefSeq" id="WP_131918729.1">
    <property type="nucleotide sequence ID" value="NZ_JAOQNU010000007.1"/>
</dbReference>
<dbReference type="AlphaFoldDB" id="A0A4R2RPM1"/>
<dbReference type="CDD" id="cd20206">
    <property type="entry name" value="YbbR"/>
    <property type="match status" value="1"/>
</dbReference>
<evidence type="ECO:0000256" key="1">
    <source>
        <dbReference type="SAM" id="MobiDB-lite"/>
    </source>
</evidence>
<dbReference type="EMBL" id="SLXT01000007">
    <property type="protein sequence ID" value="TCP64998.1"/>
    <property type="molecule type" value="Genomic_DNA"/>
</dbReference>
<comment type="caution">
    <text evidence="2">The sequence shown here is derived from an EMBL/GenBank/DDBJ whole genome shotgun (WGS) entry which is preliminary data.</text>
</comment>
<dbReference type="InterPro" id="IPR053154">
    <property type="entry name" value="c-di-AMP_regulator"/>
</dbReference>
<evidence type="ECO:0000313" key="2">
    <source>
        <dbReference type="EMBL" id="TCP64998.1"/>
    </source>
</evidence>
<dbReference type="PANTHER" id="PTHR37804:SF1">
    <property type="entry name" value="CDAA REGULATORY PROTEIN CDAR"/>
    <property type="match status" value="1"/>
</dbReference>
<dbReference type="OrthoDB" id="2111604at2"/>
<dbReference type="Gene3D" id="2.170.120.30">
    <property type="match status" value="1"/>
</dbReference>
<dbReference type="Proteomes" id="UP000294813">
    <property type="component" value="Unassembled WGS sequence"/>
</dbReference>
<gene>
    <name evidence="2" type="ORF">EDD73_10769</name>
</gene>
<evidence type="ECO:0000313" key="3">
    <source>
        <dbReference type="Proteomes" id="UP000294813"/>
    </source>
</evidence>
<dbReference type="Gene3D" id="2.170.120.40">
    <property type="entry name" value="YbbR-like domain"/>
    <property type="match status" value="2"/>
</dbReference>
<reference evidence="2 3" key="1">
    <citation type="submission" date="2019-03" db="EMBL/GenBank/DDBJ databases">
        <title>Genomic Encyclopedia of Type Strains, Phase IV (KMG-IV): sequencing the most valuable type-strain genomes for metagenomic binning, comparative biology and taxonomic classification.</title>
        <authorList>
            <person name="Goeker M."/>
        </authorList>
    </citation>
    <scope>NUCLEOTIDE SEQUENCE [LARGE SCALE GENOMIC DNA]</scope>
    <source>
        <strain evidence="2 3">DSM 11170</strain>
    </source>
</reference>
<dbReference type="Pfam" id="PF07949">
    <property type="entry name" value="YbbR"/>
    <property type="match status" value="3"/>
</dbReference>